<protein>
    <submittedName>
        <fullName evidence="1">Uncharacterized protein</fullName>
    </submittedName>
</protein>
<dbReference type="AlphaFoldDB" id="A0A0B7BWU9"/>
<accession>A0A0B7BWU9</accession>
<gene>
    <name evidence="1" type="primary">ORF212911</name>
</gene>
<proteinExistence type="predicted"/>
<dbReference type="EMBL" id="HACG01049790">
    <property type="protein sequence ID" value="CEK96655.1"/>
    <property type="molecule type" value="Transcribed_RNA"/>
</dbReference>
<evidence type="ECO:0000313" key="1">
    <source>
        <dbReference type="EMBL" id="CEK96655.1"/>
    </source>
</evidence>
<sequence>MSDTRCTSICVNVRHSMRSMSNTQCTAMGECQTLSEQPYVTAPNWYFTLSTQPYMLVLDTR</sequence>
<feature type="non-terminal residue" evidence="1">
    <location>
        <position position="61"/>
    </location>
</feature>
<name>A0A0B7BWU9_9EUPU</name>
<organism evidence="1">
    <name type="scientific">Arion vulgaris</name>
    <dbReference type="NCBI Taxonomy" id="1028688"/>
    <lineage>
        <taxon>Eukaryota</taxon>
        <taxon>Metazoa</taxon>
        <taxon>Spiralia</taxon>
        <taxon>Lophotrochozoa</taxon>
        <taxon>Mollusca</taxon>
        <taxon>Gastropoda</taxon>
        <taxon>Heterobranchia</taxon>
        <taxon>Euthyneura</taxon>
        <taxon>Panpulmonata</taxon>
        <taxon>Eupulmonata</taxon>
        <taxon>Stylommatophora</taxon>
        <taxon>Helicina</taxon>
        <taxon>Arionoidea</taxon>
        <taxon>Arionidae</taxon>
        <taxon>Arion</taxon>
    </lineage>
</organism>
<reference evidence="1" key="1">
    <citation type="submission" date="2014-12" db="EMBL/GenBank/DDBJ databases">
        <title>Insight into the proteome of Arion vulgaris.</title>
        <authorList>
            <person name="Aradska J."/>
            <person name="Bulat T."/>
            <person name="Smidak R."/>
            <person name="Sarate P."/>
            <person name="Gangsoo J."/>
            <person name="Sialana F."/>
            <person name="Bilban M."/>
            <person name="Lubec G."/>
        </authorList>
    </citation>
    <scope>NUCLEOTIDE SEQUENCE</scope>
    <source>
        <tissue evidence="1">Skin</tissue>
    </source>
</reference>